<evidence type="ECO:0000259" key="1">
    <source>
        <dbReference type="Pfam" id="PF01936"/>
    </source>
</evidence>
<dbReference type="EMBL" id="FNJL01000018">
    <property type="protein sequence ID" value="SDP62135.1"/>
    <property type="molecule type" value="Genomic_DNA"/>
</dbReference>
<dbReference type="Gene3D" id="3.40.50.1010">
    <property type="entry name" value="5'-nuclease"/>
    <property type="match status" value="1"/>
</dbReference>
<reference evidence="3" key="1">
    <citation type="submission" date="2016-10" db="EMBL/GenBank/DDBJ databases">
        <authorList>
            <person name="Varghese N."/>
            <person name="Submissions S."/>
        </authorList>
    </citation>
    <scope>NUCLEOTIDE SEQUENCE [LARGE SCALE GENOMIC DNA]</scope>
    <source>
        <strain evidence="3">DSM 17101</strain>
    </source>
</reference>
<dbReference type="Pfam" id="PF01936">
    <property type="entry name" value="NYN"/>
    <property type="match status" value="1"/>
</dbReference>
<gene>
    <name evidence="2" type="ORF">SAMN04489708_11835</name>
</gene>
<keyword evidence="3" id="KW-1185">Reference proteome</keyword>
<protein>
    <submittedName>
        <fullName evidence="2">NYN domain-containing protein</fullName>
    </submittedName>
</protein>
<organism evidence="2 3">
    <name type="scientific">Paracidovorax cattleyae</name>
    <dbReference type="NCBI Taxonomy" id="80868"/>
    <lineage>
        <taxon>Bacteria</taxon>
        <taxon>Pseudomonadati</taxon>
        <taxon>Pseudomonadota</taxon>
        <taxon>Betaproteobacteria</taxon>
        <taxon>Burkholderiales</taxon>
        <taxon>Comamonadaceae</taxon>
        <taxon>Paracidovorax</taxon>
    </lineage>
</organism>
<dbReference type="RefSeq" id="WP_092835761.1">
    <property type="nucleotide sequence ID" value="NZ_CP028290.1"/>
</dbReference>
<evidence type="ECO:0000313" key="2">
    <source>
        <dbReference type="EMBL" id="SDP62135.1"/>
    </source>
</evidence>
<dbReference type="AlphaFoldDB" id="A0A1H0U823"/>
<dbReference type="PANTHER" id="PTHR35458">
    <property type="entry name" value="SLR0755 PROTEIN"/>
    <property type="match status" value="1"/>
</dbReference>
<dbReference type="InterPro" id="IPR047140">
    <property type="entry name" value="LabA"/>
</dbReference>
<dbReference type="PANTHER" id="PTHR35458:SF8">
    <property type="entry name" value="SLR0650 PROTEIN"/>
    <property type="match status" value="1"/>
</dbReference>
<proteinExistence type="predicted"/>
<feature type="domain" description="NYN" evidence="1">
    <location>
        <begin position="7"/>
        <end position="167"/>
    </location>
</feature>
<dbReference type="OrthoDB" id="5470481at2"/>
<sequence>MNTVWIVDGAYLFNYGKSRPFDYLKLKNEITRLNGGPIRESYYLNSVSDPATDAQNAFHSWIKTAPPHGPKFRVQLYKLKRMHMSCAACGHSSDRWVQKGVDVGIATLIIKLAAQNVYDRLILSAGDGDFEDAISYVKSELHKEVWVSGSAASLSPDLQSYSDNVLWMEDMSPTIDRTS</sequence>
<name>A0A1H0U823_9BURK</name>
<dbReference type="GO" id="GO:0004540">
    <property type="term" value="F:RNA nuclease activity"/>
    <property type="evidence" value="ECO:0007669"/>
    <property type="project" value="InterPro"/>
</dbReference>
<evidence type="ECO:0000313" key="3">
    <source>
        <dbReference type="Proteomes" id="UP000199317"/>
    </source>
</evidence>
<dbReference type="Proteomes" id="UP000199317">
    <property type="component" value="Unassembled WGS sequence"/>
</dbReference>
<accession>A0A1H0U823</accession>
<dbReference type="InterPro" id="IPR021139">
    <property type="entry name" value="NYN"/>
</dbReference>